<dbReference type="SUPFAM" id="SSF49384">
    <property type="entry name" value="Carbohydrate-binding domain"/>
    <property type="match status" value="1"/>
</dbReference>
<proteinExistence type="predicted"/>
<dbReference type="PROSITE" id="PS51173">
    <property type="entry name" value="CBM2"/>
    <property type="match status" value="1"/>
</dbReference>
<dbReference type="Gene3D" id="2.60.40.1180">
    <property type="entry name" value="Golgi alpha-mannosidase II"/>
    <property type="match status" value="1"/>
</dbReference>
<dbReference type="InterPro" id="IPR006311">
    <property type="entry name" value="TAT_signal"/>
</dbReference>
<dbReference type="PANTHER" id="PTHR43576">
    <property type="entry name" value="ALPHA-L-ARABINOFURANOSIDASE C-RELATED"/>
    <property type="match status" value="1"/>
</dbReference>
<dbReference type="PROSITE" id="PS51318">
    <property type="entry name" value="TAT"/>
    <property type="match status" value="1"/>
</dbReference>
<dbReference type="SMART" id="SM00637">
    <property type="entry name" value="CBD_II"/>
    <property type="match status" value="1"/>
</dbReference>
<keyword evidence="5" id="KW-1185">Reference proteome</keyword>
<feature type="chain" id="PRO_5046259521" evidence="2">
    <location>
        <begin position="36"/>
        <end position="610"/>
    </location>
</feature>
<keyword evidence="2" id="KW-0732">Signal</keyword>
<sequence>MHGLLHPRRRAGVALIAAAALAAASAALGAPPASAATTATVTVDAAASRGTIPAAGHGVNAAVYDGNMNSSAVSGLLKDAGVTAVRYPGGSYGDIYHWKTNTADGGYVAPGTDFDTYMGTVRAIGAQPVIIANYGSGTPQEAADWVRYANVTKGYGAKLWEIGNEVYGNGHYGSGWENDTHSDKSPRAYATNVLQYISAMKAVDPSIKVGVVLTTPGGWPDGVVGSGDGADWNHTVMSIVQDKADFVIVHWYPGASSAADSLTKAAQIPSMVSTLRSLIGQYAGSRAPGIGIAVTEMNPGYQLTSATAALFAADTRFAWYENGAFNLDWWNTHNGTSQSPGTNDDGTADYHDEGVLSSGSSGEPALNTPFPPYYGLAMAGRAGSPGDAIVQATSSNPLLAAHAVKTSGGVNVLLVNKDPSNSTTVALSYSGFSPGGGTVLQWKKGATSISTTTGSSATSITLPPYSITVLKASGGGTPSPSPSPTRSPSPSPSPSPSRTPTPTPTPTSGQGCTATYTITNSWPGGFQGEVSVTNTRTTAVSGWTVGWTFANGQTVGQLWNGTVSQSGASVTVKNVSYNGSLAPGASTTFGFTGTAPGANAVPSPIACTAS</sequence>
<comment type="caution">
    <text evidence="4">The sequence shown here is derived from an EMBL/GenBank/DDBJ whole genome shotgun (WGS) entry which is preliminary data.</text>
</comment>
<feature type="signal peptide" evidence="2">
    <location>
        <begin position="1"/>
        <end position="35"/>
    </location>
</feature>
<evidence type="ECO:0000256" key="1">
    <source>
        <dbReference type="SAM" id="MobiDB-lite"/>
    </source>
</evidence>
<dbReference type="Gene3D" id="3.20.20.80">
    <property type="entry name" value="Glycosidases"/>
    <property type="match status" value="1"/>
</dbReference>
<evidence type="ECO:0000313" key="4">
    <source>
        <dbReference type="EMBL" id="GIH41214.1"/>
    </source>
</evidence>
<dbReference type="InterPro" id="IPR012291">
    <property type="entry name" value="CBM2_carb-bd_dom_sf"/>
</dbReference>
<accession>A0ABQ4G2C7</accession>
<evidence type="ECO:0000259" key="3">
    <source>
        <dbReference type="PROSITE" id="PS51173"/>
    </source>
</evidence>
<dbReference type="InterPro" id="IPR017853">
    <property type="entry name" value="GH"/>
</dbReference>
<name>A0ABQ4G2C7_9ACTN</name>
<gene>
    <name evidence="4" type="ORF">Mco01_42140</name>
</gene>
<evidence type="ECO:0000256" key="2">
    <source>
        <dbReference type="SAM" id="SignalP"/>
    </source>
</evidence>
<dbReference type="InterPro" id="IPR001919">
    <property type="entry name" value="CBD2"/>
</dbReference>
<evidence type="ECO:0000313" key="5">
    <source>
        <dbReference type="Proteomes" id="UP000603904"/>
    </source>
</evidence>
<reference evidence="4 5" key="1">
    <citation type="submission" date="2021-01" db="EMBL/GenBank/DDBJ databases">
        <title>Whole genome shotgun sequence of Microbispora corallina NBRC 16416.</title>
        <authorList>
            <person name="Komaki H."/>
            <person name="Tamura T."/>
        </authorList>
    </citation>
    <scope>NUCLEOTIDE SEQUENCE [LARGE SCALE GENOMIC DNA]</scope>
    <source>
        <strain evidence="4 5">NBRC 16416</strain>
    </source>
</reference>
<feature type="domain" description="CBM2" evidence="3">
    <location>
        <begin position="505"/>
        <end position="610"/>
    </location>
</feature>
<feature type="region of interest" description="Disordered" evidence="1">
    <location>
        <begin position="336"/>
        <end position="364"/>
    </location>
</feature>
<dbReference type="PANTHER" id="PTHR43576:SF3">
    <property type="entry name" value="ALPHA-L-ARABINOFURANOSIDASE C"/>
    <property type="match status" value="1"/>
</dbReference>
<dbReference type="Pfam" id="PF00553">
    <property type="entry name" value="CBM_2"/>
    <property type="match status" value="1"/>
</dbReference>
<feature type="region of interest" description="Disordered" evidence="1">
    <location>
        <begin position="469"/>
        <end position="512"/>
    </location>
</feature>
<dbReference type="Proteomes" id="UP000603904">
    <property type="component" value="Unassembled WGS sequence"/>
</dbReference>
<feature type="compositionally biased region" description="Polar residues" evidence="1">
    <location>
        <begin position="336"/>
        <end position="345"/>
    </location>
</feature>
<feature type="compositionally biased region" description="Pro residues" evidence="1">
    <location>
        <begin position="479"/>
        <end position="505"/>
    </location>
</feature>
<dbReference type="Gene3D" id="2.60.40.290">
    <property type="match status" value="1"/>
</dbReference>
<dbReference type="SUPFAM" id="SSF51445">
    <property type="entry name" value="(Trans)glycosidases"/>
    <property type="match status" value="1"/>
</dbReference>
<dbReference type="InterPro" id="IPR013780">
    <property type="entry name" value="Glyco_hydro_b"/>
</dbReference>
<organism evidence="4 5">
    <name type="scientific">Microbispora corallina</name>
    <dbReference type="NCBI Taxonomy" id="83302"/>
    <lineage>
        <taxon>Bacteria</taxon>
        <taxon>Bacillati</taxon>
        <taxon>Actinomycetota</taxon>
        <taxon>Actinomycetes</taxon>
        <taxon>Streptosporangiales</taxon>
        <taxon>Streptosporangiaceae</taxon>
        <taxon>Microbispora</taxon>
    </lineage>
</organism>
<dbReference type="RefSeq" id="WP_204058573.1">
    <property type="nucleotide sequence ID" value="NZ_BAAAGP010000012.1"/>
</dbReference>
<protein>
    <submittedName>
        <fullName evidence="4">Alpha-L-arabinofuranosidase</fullName>
    </submittedName>
</protein>
<dbReference type="InterPro" id="IPR008965">
    <property type="entry name" value="CBM2/CBM3_carb-bd_dom_sf"/>
</dbReference>
<dbReference type="EMBL" id="BOOC01000020">
    <property type="protein sequence ID" value="GIH41214.1"/>
    <property type="molecule type" value="Genomic_DNA"/>
</dbReference>